<dbReference type="Pfam" id="PF22041">
    <property type="entry name" value="GST_C_7"/>
    <property type="match status" value="1"/>
</dbReference>
<accession>A0AAD4PYH2</accession>
<comment type="caution">
    <text evidence="3">The sequence shown here is derived from an EMBL/GenBank/DDBJ whole genome shotgun (WGS) entry which is preliminary data.</text>
</comment>
<evidence type="ECO:0000259" key="2">
    <source>
        <dbReference type="Pfam" id="PF22041"/>
    </source>
</evidence>
<dbReference type="Gene3D" id="3.40.30.10">
    <property type="entry name" value="Glutaredoxin"/>
    <property type="match status" value="1"/>
</dbReference>
<feature type="domain" description="Glutathione S-transferase UstS-like C-terminal" evidence="2">
    <location>
        <begin position="130"/>
        <end position="256"/>
    </location>
</feature>
<organism evidence="3 4">
    <name type="scientific">Talaromyces proteolyticus</name>
    <dbReference type="NCBI Taxonomy" id="1131652"/>
    <lineage>
        <taxon>Eukaryota</taxon>
        <taxon>Fungi</taxon>
        <taxon>Dikarya</taxon>
        <taxon>Ascomycota</taxon>
        <taxon>Pezizomycotina</taxon>
        <taxon>Eurotiomycetes</taxon>
        <taxon>Eurotiomycetidae</taxon>
        <taxon>Eurotiales</taxon>
        <taxon>Trichocomaceae</taxon>
        <taxon>Talaromyces</taxon>
        <taxon>Talaromyces sect. Bacilispori</taxon>
    </lineage>
</organism>
<evidence type="ECO:0000313" key="3">
    <source>
        <dbReference type="EMBL" id="KAH8694076.1"/>
    </source>
</evidence>
<name>A0AAD4PYH2_9EURO</name>
<dbReference type="Pfam" id="PF13409">
    <property type="entry name" value="GST_N_2"/>
    <property type="match status" value="1"/>
</dbReference>
<sequence length="277" mass="30981">MAFSNKPVHFFDITCSLDGPRKSWSPNTLKTRTVLNYKGIKYTQSWVSYPDIAALSEGLKMPPTGTTIKYTLPAIVHKASITSNPYGALNDSLPIALHLEKTFPAPKYPSIFPNGQASYALAVATRKLLNAAFDKTHIIVLPKVQAMLDDRGAQYFHETRLPNYRKRFGNINSLSEVLPKNDEEYEAIWAATQKELVIFTEMLTGEGSIQGPFLEGEKPGYADFILASWLAWHERACPKTFEALLNTGNGSLRKHWVASLPYLDGQGEDKEWAQSEI</sequence>
<dbReference type="AlphaFoldDB" id="A0AAD4PYH2"/>
<protein>
    <submittedName>
        <fullName evidence="3">Glutathione S-transferase</fullName>
    </submittedName>
</protein>
<dbReference type="Proteomes" id="UP001201262">
    <property type="component" value="Unassembled WGS sequence"/>
</dbReference>
<dbReference type="RefSeq" id="XP_046069746.1">
    <property type="nucleotide sequence ID" value="XM_046209969.1"/>
</dbReference>
<dbReference type="GeneID" id="70240256"/>
<dbReference type="EMBL" id="JAJTJA010000009">
    <property type="protein sequence ID" value="KAH8694076.1"/>
    <property type="molecule type" value="Genomic_DNA"/>
</dbReference>
<proteinExistence type="predicted"/>
<reference evidence="3" key="1">
    <citation type="submission" date="2021-12" db="EMBL/GenBank/DDBJ databases">
        <title>Convergent genome expansion in fungi linked to evolution of root-endophyte symbiosis.</title>
        <authorList>
            <consortium name="DOE Joint Genome Institute"/>
            <person name="Ke Y.-H."/>
            <person name="Bonito G."/>
            <person name="Liao H.-L."/>
            <person name="Looney B."/>
            <person name="Rojas-Flechas A."/>
            <person name="Nash J."/>
            <person name="Hameed K."/>
            <person name="Schadt C."/>
            <person name="Martin F."/>
            <person name="Crous P.W."/>
            <person name="Miettinen O."/>
            <person name="Magnuson J.K."/>
            <person name="Labbe J."/>
            <person name="Jacobson D."/>
            <person name="Doktycz M.J."/>
            <person name="Veneault-Fourrey C."/>
            <person name="Kuo A."/>
            <person name="Mondo S."/>
            <person name="Calhoun S."/>
            <person name="Riley R."/>
            <person name="Ohm R."/>
            <person name="LaButti K."/>
            <person name="Andreopoulos B."/>
            <person name="Pangilinan J."/>
            <person name="Nolan M."/>
            <person name="Tritt A."/>
            <person name="Clum A."/>
            <person name="Lipzen A."/>
            <person name="Daum C."/>
            <person name="Barry K."/>
            <person name="Grigoriev I.V."/>
            <person name="Vilgalys R."/>
        </authorList>
    </citation>
    <scope>NUCLEOTIDE SEQUENCE</scope>
    <source>
        <strain evidence="3">PMI_201</strain>
    </source>
</reference>
<feature type="domain" description="GST N-terminal" evidence="1">
    <location>
        <begin position="24"/>
        <end position="101"/>
    </location>
</feature>
<dbReference type="InterPro" id="IPR004045">
    <property type="entry name" value="Glutathione_S-Trfase_N"/>
</dbReference>
<dbReference type="InterPro" id="IPR036282">
    <property type="entry name" value="Glutathione-S-Trfase_C_sf"/>
</dbReference>
<evidence type="ECO:0000259" key="1">
    <source>
        <dbReference type="Pfam" id="PF13409"/>
    </source>
</evidence>
<gene>
    <name evidence="3" type="ORF">BGW36DRAFT_215784</name>
</gene>
<dbReference type="SUPFAM" id="SSF52833">
    <property type="entry name" value="Thioredoxin-like"/>
    <property type="match status" value="1"/>
</dbReference>
<dbReference type="Gene3D" id="1.20.1050.10">
    <property type="match status" value="1"/>
</dbReference>
<dbReference type="InterPro" id="IPR036249">
    <property type="entry name" value="Thioredoxin-like_sf"/>
</dbReference>
<dbReference type="InterPro" id="IPR054416">
    <property type="entry name" value="GST_UstS-like_C"/>
</dbReference>
<dbReference type="SUPFAM" id="SSF47616">
    <property type="entry name" value="GST C-terminal domain-like"/>
    <property type="match status" value="1"/>
</dbReference>
<evidence type="ECO:0000313" key="4">
    <source>
        <dbReference type="Proteomes" id="UP001201262"/>
    </source>
</evidence>
<keyword evidence="4" id="KW-1185">Reference proteome</keyword>